<name>A0AAN9UKB2_9PEZI</name>
<evidence type="ECO:0000313" key="8">
    <source>
        <dbReference type="EMBL" id="KAK7748467.1"/>
    </source>
</evidence>
<evidence type="ECO:0000256" key="5">
    <source>
        <dbReference type="ARBA" id="ARBA00023242"/>
    </source>
</evidence>
<feature type="domain" description="PAS" evidence="7">
    <location>
        <begin position="1"/>
        <end position="48"/>
    </location>
</feature>
<keyword evidence="5" id="KW-0539">Nucleus</keyword>
<dbReference type="EMBL" id="JAKJXP020000080">
    <property type="protein sequence ID" value="KAK7748467.1"/>
    <property type="molecule type" value="Genomic_DNA"/>
</dbReference>
<dbReference type="InterPro" id="IPR000014">
    <property type="entry name" value="PAS"/>
</dbReference>
<dbReference type="GO" id="GO:0000981">
    <property type="term" value="F:DNA-binding transcription factor activity, RNA polymerase II-specific"/>
    <property type="evidence" value="ECO:0007669"/>
    <property type="project" value="TreeGrafter"/>
</dbReference>
<dbReference type="PROSITE" id="PS50112">
    <property type="entry name" value="PAS"/>
    <property type="match status" value="1"/>
</dbReference>
<dbReference type="GO" id="GO:0005634">
    <property type="term" value="C:nucleus"/>
    <property type="evidence" value="ECO:0007669"/>
    <property type="project" value="UniProtKB-SubCell"/>
</dbReference>
<dbReference type="CDD" id="cd00130">
    <property type="entry name" value="PAS"/>
    <property type="match status" value="1"/>
</dbReference>
<evidence type="ECO:0000256" key="4">
    <source>
        <dbReference type="ARBA" id="ARBA00023163"/>
    </source>
</evidence>
<evidence type="ECO:0000256" key="6">
    <source>
        <dbReference type="SAM" id="MobiDB-lite"/>
    </source>
</evidence>
<dbReference type="Proteomes" id="UP001320420">
    <property type="component" value="Unassembled WGS sequence"/>
</dbReference>
<evidence type="ECO:0000256" key="3">
    <source>
        <dbReference type="ARBA" id="ARBA00023125"/>
    </source>
</evidence>
<feature type="compositionally biased region" description="Acidic residues" evidence="6">
    <location>
        <begin position="227"/>
        <end position="241"/>
    </location>
</feature>
<keyword evidence="4" id="KW-0804">Transcription</keyword>
<feature type="region of interest" description="Disordered" evidence="6">
    <location>
        <begin position="223"/>
        <end position="334"/>
    </location>
</feature>
<proteinExistence type="predicted"/>
<dbReference type="InterPro" id="IPR035965">
    <property type="entry name" value="PAS-like_dom_sf"/>
</dbReference>
<dbReference type="Pfam" id="PF08447">
    <property type="entry name" value="PAS_3"/>
    <property type="match status" value="1"/>
</dbReference>
<dbReference type="PANTHER" id="PTHR23043">
    <property type="entry name" value="HYPOXIA-INDUCIBLE FACTOR 1 ALPHA"/>
    <property type="match status" value="1"/>
</dbReference>
<dbReference type="GO" id="GO:0000977">
    <property type="term" value="F:RNA polymerase II transcription regulatory region sequence-specific DNA binding"/>
    <property type="evidence" value="ECO:0007669"/>
    <property type="project" value="TreeGrafter"/>
</dbReference>
<dbReference type="PANTHER" id="PTHR23043:SF17">
    <property type="entry name" value="PROTEIN SIMILAR"/>
    <property type="match status" value="1"/>
</dbReference>
<sequence length="620" mass="68550">MEQTFITIHNLTPDADILFVSESVTDILGYQPSEVQGKSCFDYFHPDEVPFARSIHSRGVLLDKAAVLHYARIMSKDGQWVSCECCFTIVHDVLMACTSIYRRSHKQERRAIEAPHIRRLFSSSPRDPRYHMLEHLSPKFKMPPMEREPRAALILNRFTRSLTVMFATNAITSVLGVTPEQVQNKSFWECVAENCVADAINCLESAKANDSIAYLRFWSRDPRREEDFEDEDSEDTEDEEDAARRSISSNDLGGMQLSDAMEIDSDEVGLPGPSTSGHRTAAVPPLDPLGPTSSNSKARAGLPRCQATTSTADEVPRPSRSSSRPESRLGRQRRPLPSIELEAVVSCTSDGLVVVLRKARPQIPNLHPPLLPLNDYENGLFAAPWSDEATNSLYPAERFHTFQPPLLTQHMPLQEHVKEAGGPPIEHLMRAIRDVAVFAWALVGINGNIARYGRGTPRGNAQPHDGLPAWESHSGKMHYLGAEPQATRRWSNTVESSPHGSHSGSCAATHVPGLTAEAPQCYSRTSSGFNSNGSSAYTNPPAWSQSAAYATTSQSLPPYHAAPTLQTLPPPYPTLPRSQEPWVEASASYSQQGIHNTYPIPTPQSTSETGDSPRYRIPWQ</sequence>
<reference evidence="8 9" key="1">
    <citation type="submission" date="2024-02" db="EMBL/GenBank/DDBJ databases">
        <title>De novo assembly and annotation of 12 fungi associated with fruit tree decline syndrome in Ontario, Canada.</title>
        <authorList>
            <person name="Sulman M."/>
            <person name="Ellouze W."/>
            <person name="Ilyukhin E."/>
        </authorList>
    </citation>
    <scope>NUCLEOTIDE SEQUENCE [LARGE SCALE GENOMIC DNA]</scope>
    <source>
        <strain evidence="8 9">M11/M66-122</strain>
    </source>
</reference>
<evidence type="ECO:0000256" key="1">
    <source>
        <dbReference type="ARBA" id="ARBA00004123"/>
    </source>
</evidence>
<comment type="subcellular location">
    <subcellularLocation>
        <location evidence="1">Nucleus</location>
    </subcellularLocation>
</comment>
<dbReference type="InterPro" id="IPR013655">
    <property type="entry name" value="PAS_fold_3"/>
</dbReference>
<accession>A0AAN9UKB2</accession>
<dbReference type="NCBIfam" id="TIGR00229">
    <property type="entry name" value="sensory_box"/>
    <property type="match status" value="1"/>
</dbReference>
<gene>
    <name evidence="8" type="ORF">SLS62_008506</name>
</gene>
<dbReference type="Gene3D" id="3.30.450.20">
    <property type="entry name" value="PAS domain"/>
    <property type="match status" value="1"/>
</dbReference>
<evidence type="ECO:0000313" key="9">
    <source>
        <dbReference type="Proteomes" id="UP001320420"/>
    </source>
</evidence>
<dbReference type="SUPFAM" id="SSF55785">
    <property type="entry name" value="PYP-like sensor domain (PAS domain)"/>
    <property type="match status" value="1"/>
</dbReference>
<keyword evidence="9" id="KW-1185">Reference proteome</keyword>
<dbReference type="AlphaFoldDB" id="A0AAN9UKB2"/>
<keyword evidence="2" id="KW-0805">Transcription regulation</keyword>
<organism evidence="8 9">
    <name type="scientific">Diatrype stigma</name>
    <dbReference type="NCBI Taxonomy" id="117547"/>
    <lineage>
        <taxon>Eukaryota</taxon>
        <taxon>Fungi</taxon>
        <taxon>Dikarya</taxon>
        <taxon>Ascomycota</taxon>
        <taxon>Pezizomycotina</taxon>
        <taxon>Sordariomycetes</taxon>
        <taxon>Xylariomycetidae</taxon>
        <taxon>Xylariales</taxon>
        <taxon>Diatrypaceae</taxon>
        <taxon>Diatrype</taxon>
    </lineage>
</organism>
<feature type="region of interest" description="Disordered" evidence="6">
    <location>
        <begin position="593"/>
        <end position="620"/>
    </location>
</feature>
<evidence type="ECO:0000256" key="2">
    <source>
        <dbReference type="ARBA" id="ARBA00023015"/>
    </source>
</evidence>
<dbReference type="SMART" id="SM00091">
    <property type="entry name" value="PAS"/>
    <property type="match status" value="2"/>
</dbReference>
<comment type="caution">
    <text evidence="8">The sequence shown here is derived from an EMBL/GenBank/DDBJ whole genome shotgun (WGS) entry which is preliminary data.</text>
</comment>
<keyword evidence="3" id="KW-0238">DNA-binding</keyword>
<evidence type="ECO:0000259" key="7">
    <source>
        <dbReference type="PROSITE" id="PS50112"/>
    </source>
</evidence>
<protein>
    <recommendedName>
        <fullName evidence="7">PAS domain-containing protein</fullName>
    </recommendedName>
</protein>